<evidence type="ECO:0000313" key="1">
    <source>
        <dbReference type="EMBL" id="CAF1636149.1"/>
    </source>
</evidence>
<accession>A0A816DL79</accession>
<feature type="non-terminal residue" evidence="1">
    <location>
        <position position="1"/>
    </location>
</feature>
<reference evidence="1" key="1">
    <citation type="submission" date="2021-02" db="EMBL/GenBank/DDBJ databases">
        <authorList>
            <person name="Nowell W R."/>
        </authorList>
    </citation>
    <scope>NUCLEOTIDE SEQUENCE</scope>
</reference>
<proteinExistence type="predicted"/>
<organism evidence="1 2">
    <name type="scientific">Adineta ricciae</name>
    <name type="common">Rotifer</name>
    <dbReference type="NCBI Taxonomy" id="249248"/>
    <lineage>
        <taxon>Eukaryota</taxon>
        <taxon>Metazoa</taxon>
        <taxon>Spiralia</taxon>
        <taxon>Gnathifera</taxon>
        <taxon>Rotifera</taxon>
        <taxon>Eurotatoria</taxon>
        <taxon>Bdelloidea</taxon>
        <taxon>Adinetida</taxon>
        <taxon>Adinetidae</taxon>
        <taxon>Adineta</taxon>
    </lineage>
</organism>
<protein>
    <submittedName>
        <fullName evidence="1">Uncharacterized protein</fullName>
    </submittedName>
</protein>
<name>A0A816DL79_ADIRI</name>
<sequence length="140" mass="15856">FLSRGNCIVREYDRLVGETLLPDLAANDKYEFSVGQDADVVYKENITLVSSRSFNETLRSGGKEVEERTQSSHTVSLLLKNFKKNRSVKVEYRQEVYARSVKLTSNGNGGFVQDGSTIKAFIILFANEEKVFSYQLETIN</sequence>
<dbReference type="EMBL" id="CAJNOR010008680">
    <property type="protein sequence ID" value="CAF1636149.1"/>
    <property type="molecule type" value="Genomic_DNA"/>
</dbReference>
<evidence type="ECO:0000313" key="2">
    <source>
        <dbReference type="Proteomes" id="UP000663828"/>
    </source>
</evidence>
<comment type="caution">
    <text evidence="1">The sequence shown here is derived from an EMBL/GenBank/DDBJ whole genome shotgun (WGS) entry which is preliminary data.</text>
</comment>
<gene>
    <name evidence="1" type="ORF">XAT740_LOCUS52513</name>
</gene>
<dbReference type="AlphaFoldDB" id="A0A816DL79"/>
<dbReference type="Proteomes" id="UP000663828">
    <property type="component" value="Unassembled WGS sequence"/>
</dbReference>
<keyword evidence="2" id="KW-1185">Reference proteome</keyword>